<dbReference type="AlphaFoldDB" id="A0AA51NCU4"/>
<organism evidence="1 2">
    <name type="scientific">Marivirga salinarum</name>
    <dbReference type="NCBI Taxonomy" id="3059078"/>
    <lineage>
        <taxon>Bacteria</taxon>
        <taxon>Pseudomonadati</taxon>
        <taxon>Bacteroidota</taxon>
        <taxon>Cytophagia</taxon>
        <taxon>Cytophagales</taxon>
        <taxon>Marivirgaceae</taxon>
        <taxon>Marivirga</taxon>
    </lineage>
</organism>
<proteinExistence type="predicted"/>
<dbReference type="Gene3D" id="3.40.50.2300">
    <property type="match status" value="1"/>
</dbReference>
<gene>
    <name evidence="1" type="ORF">QYS49_34805</name>
</gene>
<protein>
    <submittedName>
        <fullName evidence="1">Uncharacterized protein</fullName>
    </submittedName>
</protein>
<dbReference type="InterPro" id="IPR011006">
    <property type="entry name" value="CheY-like_superfamily"/>
</dbReference>
<accession>A0AA51NCU4</accession>
<keyword evidence="2" id="KW-1185">Reference proteome</keyword>
<sequence>MKSFKFKNTGNSASINNDICVLLVGNNPIEMSIIYEKLHALKDKIKHIETAFSQEDMIRKINSIHPNCILLDDNIGLSPLKAIVNSINELSKEAISITLLKSNNYQELTSGVQEYLMKDGLDETRIYNSLRNALRFKKTQQFFRIKYYSGKRNIKRMFI</sequence>
<name>A0AA51NCU4_9BACT</name>
<evidence type="ECO:0000313" key="1">
    <source>
        <dbReference type="EMBL" id="WMN12852.1"/>
    </source>
</evidence>
<dbReference type="KEGG" id="msaa:QYS49_34805"/>
<dbReference type="RefSeq" id="WP_308351206.1">
    <property type="nucleotide sequence ID" value="NZ_CP129971.1"/>
</dbReference>
<evidence type="ECO:0000313" key="2">
    <source>
        <dbReference type="Proteomes" id="UP001230496"/>
    </source>
</evidence>
<dbReference type="Proteomes" id="UP001230496">
    <property type="component" value="Chromosome"/>
</dbReference>
<dbReference type="EMBL" id="CP129971">
    <property type="protein sequence ID" value="WMN12852.1"/>
    <property type="molecule type" value="Genomic_DNA"/>
</dbReference>
<dbReference type="SUPFAM" id="SSF52172">
    <property type="entry name" value="CheY-like"/>
    <property type="match status" value="1"/>
</dbReference>
<reference evidence="1 2" key="1">
    <citation type="submission" date="2023-08" db="EMBL/GenBank/DDBJ databases">
        <title>Comparative genomics and taxonomic characterization of three novel marine species of genus Marivirga.</title>
        <authorList>
            <person name="Muhammad N."/>
            <person name="Kim S.-G."/>
        </authorList>
    </citation>
    <scope>NUCLEOTIDE SEQUENCE [LARGE SCALE GENOMIC DNA]</scope>
    <source>
        <strain evidence="1 2">BDSF4-3</strain>
    </source>
</reference>